<evidence type="ECO:0000313" key="2">
    <source>
        <dbReference type="EMBL" id="GLB44830.1"/>
    </source>
</evidence>
<dbReference type="Proteomes" id="UP001063166">
    <property type="component" value="Unassembled WGS sequence"/>
</dbReference>
<reference evidence="2" key="1">
    <citation type="submission" date="2022-07" db="EMBL/GenBank/DDBJ databases">
        <title>The genome of Lyophyllum shimeji provides insight into the initial evolution of ectomycorrhizal fungal genome.</title>
        <authorList>
            <person name="Kobayashi Y."/>
            <person name="Shibata T."/>
            <person name="Hirakawa H."/>
            <person name="Shigenobu S."/>
            <person name="Nishiyama T."/>
            <person name="Yamada A."/>
            <person name="Hasebe M."/>
            <person name="Kawaguchi M."/>
        </authorList>
    </citation>
    <scope>NUCLEOTIDE SEQUENCE</scope>
    <source>
        <strain evidence="2">AT787</strain>
    </source>
</reference>
<sequence>MPRRRRTTCPQALILCHFLPLSDYTFPPGGAVLPEYLPNPGDEIISFYELDLIFVKAGDGFSRRVHVIMLQKGTLATMNGTYPPLRSVSQARGSLAL</sequence>
<name>A0A9P3UUK0_LYOSH</name>
<evidence type="ECO:0000313" key="3">
    <source>
        <dbReference type="Proteomes" id="UP001063166"/>
    </source>
</evidence>
<organism evidence="2 3">
    <name type="scientific">Lyophyllum shimeji</name>
    <name type="common">Hon-shimeji</name>
    <name type="synonym">Tricholoma shimeji</name>
    <dbReference type="NCBI Taxonomy" id="47721"/>
    <lineage>
        <taxon>Eukaryota</taxon>
        <taxon>Fungi</taxon>
        <taxon>Dikarya</taxon>
        <taxon>Basidiomycota</taxon>
        <taxon>Agaricomycotina</taxon>
        <taxon>Agaricomycetes</taxon>
        <taxon>Agaricomycetidae</taxon>
        <taxon>Agaricales</taxon>
        <taxon>Tricholomatineae</taxon>
        <taxon>Lyophyllaceae</taxon>
        <taxon>Lyophyllum</taxon>
    </lineage>
</organism>
<proteinExistence type="predicted"/>
<keyword evidence="1" id="KW-0732">Signal</keyword>
<comment type="caution">
    <text evidence="2">The sequence shown here is derived from an EMBL/GenBank/DDBJ whole genome shotgun (WGS) entry which is preliminary data.</text>
</comment>
<protein>
    <submittedName>
        <fullName evidence="2">Uncharacterized protein</fullName>
    </submittedName>
</protein>
<feature type="chain" id="PRO_5040461152" evidence="1">
    <location>
        <begin position="25"/>
        <end position="97"/>
    </location>
</feature>
<evidence type="ECO:0000256" key="1">
    <source>
        <dbReference type="SAM" id="SignalP"/>
    </source>
</evidence>
<accession>A0A9P3UUK0</accession>
<keyword evidence="3" id="KW-1185">Reference proteome</keyword>
<feature type="signal peptide" evidence="1">
    <location>
        <begin position="1"/>
        <end position="24"/>
    </location>
</feature>
<gene>
    <name evidence="2" type="ORF">LshimejAT787_1801670</name>
</gene>
<dbReference type="EMBL" id="BRPK01000018">
    <property type="protein sequence ID" value="GLB44830.1"/>
    <property type="molecule type" value="Genomic_DNA"/>
</dbReference>
<dbReference type="AlphaFoldDB" id="A0A9P3UUK0"/>